<gene>
    <name evidence="1" type="ORF">GCM10009114_18170</name>
</gene>
<evidence type="ECO:0000313" key="2">
    <source>
        <dbReference type="Proteomes" id="UP001500359"/>
    </source>
</evidence>
<dbReference type="Proteomes" id="UP001500359">
    <property type="component" value="Unassembled WGS sequence"/>
</dbReference>
<comment type="caution">
    <text evidence="1">The sequence shown here is derived from an EMBL/GenBank/DDBJ whole genome shotgun (WGS) entry which is preliminary data.</text>
</comment>
<protein>
    <submittedName>
        <fullName evidence="1">DUF3010 family protein</fullName>
    </submittedName>
</protein>
<evidence type="ECO:0000313" key="1">
    <source>
        <dbReference type="EMBL" id="GAA0856398.1"/>
    </source>
</evidence>
<proteinExistence type="predicted"/>
<name>A0ABN1LI66_9ALTE</name>
<dbReference type="EMBL" id="BAAAFD010000004">
    <property type="protein sequence ID" value="GAA0856398.1"/>
    <property type="molecule type" value="Genomic_DNA"/>
</dbReference>
<organism evidence="1 2">
    <name type="scientific">Aliiglaciecola litoralis</name>
    <dbReference type="NCBI Taxonomy" id="582857"/>
    <lineage>
        <taxon>Bacteria</taxon>
        <taxon>Pseudomonadati</taxon>
        <taxon>Pseudomonadota</taxon>
        <taxon>Gammaproteobacteria</taxon>
        <taxon>Alteromonadales</taxon>
        <taxon>Alteromonadaceae</taxon>
        <taxon>Aliiglaciecola</taxon>
    </lineage>
</organism>
<dbReference type="InterPro" id="IPR021378">
    <property type="entry name" value="DUF3010"/>
</dbReference>
<reference evidence="1 2" key="1">
    <citation type="journal article" date="2019" name="Int. J. Syst. Evol. Microbiol.">
        <title>The Global Catalogue of Microorganisms (GCM) 10K type strain sequencing project: providing services to taxonomists for standard genome sequencing and annotation.</title>
        <authorList>
            <consortium name="The Broad Institute Genomics Platform"/>
            <consortium name="The Broad Institute Genome Sequencing Center for Infectious Disease"/>
            <person name="Wu L."/>
            <person name="Ma J."/>
        </authorList>
    </citation>
    <scope>NUCLEOTIDE SEQUENCE [LARGE SCALE GENOMIC DNA]</scope>
    <source>
        <strain evidence="1 2">JCM 15896</strain>
    </source>
</reference>
<sequence>MRVCGVELKGSEANLCLLSLDRDVFHIPECRVRKLTYPKPDSTEEIRNFQFTFKKLMEDYKVEHVAIRERHTKGKFAGSAVGFKLEAAIQLIESLQVTVMTPTNIKETLKRNPIPVAFEETGLKMFQESAFSVAYAYLMKDKYQGPEE</sequence>
<dbReference type="Pfam" id="PF11215">
    <property type="entry name" value="DUF3010"/>
    <property type="match status" value="1"/>
</dbReference>
<keyword evidence="2" id="KW-1185">Reference proteome</keyword>
<dbReference type="RefSeq" id="WP_343858989.1">
    <property type="nucleotide sequence ID" value="NZ_BAAAFD010000004.1"/>
</dbReference>
<accession>A0ABN1LI66</accession>